<evidence type="ECO:0000256" key="2">
    <source>
        <dbReference type="ARBA" id="ARBA00012513"/>
    </source>
</evidence>
<evidence type="ECO:0000256" key="12">
    <source>
        <dbReference type="PROSITE-ProRule" id="PRU10141"/>
    </source>
</evidence>
<feature type="binding site" evidence="12">
    <location>
        <position position="80"/>
    </location>
    <ligand>
        <name>ATP</name>
        <dbReference type="ChEBI" id="CHEBI:30616"/>
    </ligand>
</feature>
<dbReference type="Pfam" id="PF00069">
    <property type="entry name" value="Pkinase"/>
    <property type="match status" value="1"/>
</dbReference>
<protein>
    <recommendedName>
        <fullName evidence="3">Serine/threonine-protein kinase 1</fullName>
        <ecNumber evidence="2">2.7.11.1</ecNumber>
    </recommendedName>
</protein>
<keyword evidence="7" id="KW-0418">Kinase</keyword>
<keyword evidence="4" id="KW-0723">Serine/threonine-protein kinase</keyword>
<proteinExistence type="predicted"/>
<evidence type="ECO:0000256" key="5">
    <source>
        <dbReference type="ARBA" id="ARBA00022679"/>
    </source>
</evidence>
<dbReference type="PANTHER" id="PTHR22984">
    <property type="entry name" value="SERINE/THREONINE-PROTEIN KINASE PIM"/>
    <property type="match status" value="1"/>
</dbReference>
<evidence type="ECO:0000256" key="10">
    <source>
        <dbReference type="ARBA" id="ARBA00047899"/>
    </source>
</evidence>
<dbReference type="Gene3D" id="1.10.510.10">
    <property type="entry name" value="Transferase(Phosphotransferase) domain 1"/>
    <property type="match status" value="1"/>
</dbReference>
<evidence type="ECO:0000256" key="1">
    <source>
        <dbReference type="ARBA" id="ARBA00004192"/>
    </source>
</evidence>
<name>A0A8R1HQH8_CAEJA</name>
<dbReference type="AlphaFoldDB" id="A0A8R1HQH8"/>
<dbReference type="CDD" id="cd14005">
    <property type="entry name" value="STKc_PIM"/>
    <property type="match status" value="1"/>
</dbReference>
<dbReference type="Gene3D" id="3.30.200.20">
    <property type="entry name" value="Phosphorylase Kinase, domain 1"/>
    <property type="match status" value="1"/>
</dbReference>
<dbReference type="PROSITE" id="PS00107">
    <property type="entry name" value="PROTEIN_KINASE_ATP"/>
    <property type="match status" value="1"/>
</dbReference>
<keyword evidence="8 12" id="KW-0067">ATP-binding</keyword>
<dbReference type="Proteomes" id="UP000005237">
    <property type="component" value="Unassembled WGS sequence"/>
</dbReference>
<dbReference type="FunFam" id="3.30.200.20:FF:000547">
    <property type="entry name" value="Serine/threonine-protein kinase prk-2"/>
    <property type="match status" value="1"/>
</dbReference>
<evidence type="ECO:0000256" key="3">
    <source>
        <dbReference type="ARBA" id="ARBA00016885"/>
    </source>
</evidence>
<comment type="subcellular location">
    <subcellularLocation>
        <location evidence="1">Host cytoplasm</location>
    </subcellularLocation>
</comment>
<dbReference type="GO" id="GO:0004674">
    <property type="term" value="F:protein serine/threonine kinase activity"/>
    <property type="evidence" value="ECO:0007669"/>
    <property type="project" value="UniProtKB-KW"/>
</dbReference>
<dbReference type="InterPro" id="IPR000719">
    <property type="entry name" value="Prot_kinase_dom"/>
</dbReference>
<dbReference type="GO" id="GO:0005737">
    <property type="term" value="C:cytoplasm"/>
    <property type="evidence" value="ECO:0007669"/>
    <property type="project" value="TreeGrafter"/>
</dbReference>
<dbReference type="InterPro" id="IPR011009">
    <property type="entry name" value="Kinase-like_dom_sf"/>
</dbReference>
<organism evidence="14 15">
    <name type="scientific">Caenorhabditis japonica</name>
    <dbReference type="NCBI Taxonomy" id="281687"/>
    <lineage>
        <taxon>Eukaryota</taxon>
        <taxon>Metazoa</taxon>
        <taxon>Ecdysozoa</taxon>
        <taxon>Nematoda</taxon>
        <taxon>Chromadorea</taxon>
        <taxon>Rhabditida</taxon>
        <taxon>Rhabditina</taxon>
        <taxon>Rhabditomorpha</taxon>
        <taxon>Rhabditoidea</taxon>
        <taxon>Rhabditidae</taxon>
        <taxon>Peloderinae</taxon>
        <taxon>Caenorhabditis</taxon>
    </lineage>
</organism>
<dbReference type="SUPFAM" id="SSF56112">
    <property type="entry name" value="Protein kinase-like (PK-like)"/>
    <property type="match status" value="1"/>
</dbReference>
<dbReference type="GO" id="GO:0005524">
    <property type="term" value="F:ATP binding"/>
    <property type="evidence" value="ECO:0007669"/>
    <property type="project" value="UniProtKB-UniRule"/>
</dbReference>
<evidence type="ECO:0000256" key="6">
    <source>
        <dbReference type="ARBA" id="ARBA00022741"/>
    </source>
</evidence>
<evidence type="ECO:0000313" key="15">
    <source>
        <dbReference type="Proteomes" id="UP000005237"/>
    </source>
</evidence>
<comment type="catalytic activity">
    <reaction evidence="11">
        <text>L-seryl-[protein] + ATP = O-phospho-L-seryl-[protein] + ADP + H(+)</text>
        <dbReference type="Rhea" id="RHEA:17989"/>
        <dbReference type="Rhea" id="RHEA-COMP:9863"/>
        <dbReference type="Rhea" id="RHEA-COMP:11604"/>
        <dbReference type="ChEBI" id="CHEBI:15378"/>
        <dbReference type="ChEBI" id="CHEBI:29999"/>
        <dbReference type="ChEBI" id="CHEBI:30616"/>
        <dbReference type="ChEBI" id="CHEBI:83421"/>
        <dbReference type="ChEBI" id="CHEBI:456216"/>
        <dbReference type="EC" id="2.7.11.1"/>
    </reaction>
</comment>
<dbReference type="EC" id="2.7.11.1" evidence="2"/>
<dbReference type="InterPro" id="IPR051138">
    <property type="entry name" value="PIM_Ser/Thr_kinase"/>
</dbReference>
<feature type="domain" description="Protein kinase" evidence="13">
    <location>
        <begin position="50"/>
        <end position="302"/>
    </location>
</feature>
<dbReference type="PROSITE" id="PS00108">
    <property type="entry name" value="PROTEIN_KINASE_ST"/>
    <property type="match status" value="1"/>
</dbReference>
<evidence type="ECO:0000256" key="11">
    <source>
        <dbReference type="ARBA" id="ARBA00048679"/>
    </source>
</evidence>
<keyword evidence="6 12" id="KW-0547">Nucleotide-binding</keyword>
<dbReference type="PROSITE" id="PS50011">
    <property type="entry name" value="PROTEIN_KINASE_DOM"/>
    <property type="match status" value="1"/>
</dbReference>
<dbReference type="PANTHER" id="PTHR22984:SF25">
    <property type="entry name" value="PROTEIN KINASE DOMAIN-CONTAINING PROTEIN"/>
    <property type="match status" value="1"/>
</dbReference>
<dbReference type="GO" id="GO:0030430">
    <property type="term" value="C:host cell cytoplasm"/>
    <property type="evidence" value="ECO:0007669"/>
    <property type="project" value="UniProtKB-SubCell"/>
</dbReference>
<dbReference type="EnsemblMetazoa" id="CJA08796.1">
    <property type="protein sequence ID" value="CJA08796.1"/>
    <property type="gene ID" value="WBGene00128000"/>
</dbReference>
<evidence type="ECO:0000313" key="14">
    <source>
        <dbReference type="EnsemblMetazoa" id="CJA08796.1"/>
    </source>
</evidence>
<reference evidence="14" key="2">
    <citation type="submission" date="2022-06" db="UniProtKB">
        <authorList>
            <consortium name="EnsemblMetazoa"/>
        </authorList>
    </citation>
    <scope>IDENTIFICATION</scope>
    <source>
        <strain evidence="14">DF5081</strain>
    </source>
</reference>
<sequence>MRAGRRQRLWLFESIRMIKRKLQDLAVCCSYHVDFLHEKKHSVKEFKRKYEVLDEIGRGGFGIVYEATSRQDDKLPVAVKFVQHKHVRSWTMTCRQLIPSEVCHLETCSDIPGVIRILDWFANSKGFLIVMERPENCMDLFDMVSVHGPLSEDMAKFIFKQVVDTVFEMYSKHGLLHRDIKDENLIVSMNTGEVKLVDFGATAYAEKATKKEFQGTRSYCPPEWFRDQLYLPLEATSWSLGVLLFILLTGKLPFRNEIQICLGNVKFPSGLSKEVCQLVKSCLTTSTTARASLSQISAHPWMECDRSFFTGVDGDTFEEALMDIKNPPTPTEDKEAEEEDNELNDVVLTRSRDSRADLDDDSICTMVTAAEDRYEVAVINKLQNAEVLETGEKTNLMRSESRYDNISSSSFCDYVSLASSFGDPSQFTSSSDIYQSAYEIFPAAGSSNSLGTRVGPVKSASAYNLVRMRKKSSIFKSFDTELDPVDEMDHQPPMPETSSAMCQSTYSNGEDVTICEEVVAAALQELPRARDSALRMSRHRPLRFGIDSETTPPPTLAIFQVSPTTSVG</sequence>
<dbReference type="InterPro" id="IPR008271">
    <property type="entry name" value="Ser/Thr_kinase_AS"/>
</dbReference>
<evidence type="ECO:0000256" key="9">
    <source>
        <dbReference type="ARBA" id="ARBA00023200"/>
    </source>
</evidence>
<keyword evidence="9" id="KW-1035">Host cytoplasm</keyword>
<comment type="catalytic activity">
    <reaction evidence="10">
        <text>L-threonyl-[protein] + ATP = O-phospho-L-threonyl-[protein] + ADP + H(+)</text>
        <dbReference type="Rhea" id="RHEA:46608"/>
        <dbReference type="Rhea" id="RHEA-COMP:11060"/>
        <dbReference type="Rhea" id="RHEA-COMP:11605"/>
        <dbReference type="ChEBI" id="CHEBI:15378"/>
        <dbReference type="ChEBI" id="CHEBI:30013"/>
        <dbReference type="ChEBI" id="CHEBI:30616"/>
        <dbReference type="ChEBI" id="CHEBI:61977"/>
        <dbReference type="ChEBI" id="CHEBI:456216"/>
        <dbReference type="EC" id="2.7.11.1"/>
    </reaction>
</comment>
<reference evidence="15" key="1">
    <citation type="submission" date="2010-08" db="EMBL/GenBank/DDBJ databases">
        <authorList>
            <consortium name="Caenorhabditis japonica Sequencing Consortium"/>
            <person name="Wilson R.K."/>
        </authorList>
    </citation>
    <scope>NUCLEOTIDE SEQUENCE [LARGE SCALE GENOMIC DNA]</scope>
    <source>
        <strain evidence="15">DF5081</strain>
    </source>
</reference>
<keyword evidence="5" id="KW-0808">Transferase</keyword>
<evidence type="ECO:0000259" key="13">
    <source>
        <dbReference type="PROSITE" id="PS50011"/>
    </source>
</evidence>
<dbReference type="InterPro" id="IPR017441">
    <property type="entry name" value="Protein_kinase_ATP_BS"/>
</dbReference>
<dbReference type="SMART" id="SM00220">
    <property type="entry name" value="S_TKc"/>
    <property type="match status" value="1"/>
</dbReference>
<evidence type="ECO:0000256" key="4">
    <source>
        <dbReference type="ARBA" id="ARBA00022527"/>
    </source>
</evidence>
<evidence type="ECO:0000256" key="7">
    <source>
        <dbReference type="ARBA" id="ARBA00022777"/>
    </source>
</evidence>
<evidence type="ECO:0000256" key="8">
    <source>
        <dbReference type="ARBA" id="ARBA00022840"/>
    </source>
</evidence>
<keyword evidence="15" id="KW-1185">Reference proteome</keyword>
<dbReference type="FunFam" id="1.10.510.10:FF:000708">
    <property type="entry name" value="serine/threonine-protein kinase par-1-like"/>
    <property type="match status" value="1"/>
</dbReference>
<accession>A0A8R1HQH8</accession>